<sequence>MGGIGRRTCARWCRDLAACSGIGWVKDASENYVELGEVRRGISVERTRGVDGGPTFVENAVINIEARKRKDEHTAVHSTTDQDHRAIEGVTWAEKNESQPGLVRSNAEANDGREQHDVHTYNTGSLDDDESWVRSAHCE</sequence>
<feature type="compositionally biased region" description="Basic and acidic residues" evidence="1">
    <location>
        <begin position="110"/>
        <end position="119"/>
    </location>
</feature>
<reference evidence="3" key="1">
    <citation type="journal article" date="2017" name="Nat. Ecol. Evol.">
        <title>Genome expansion and lineage-specific genetic innovations in the forest pathogenic fungi Armillaria.</title>
        <authorList>
            <person name="Sipos G."/>
            <person name="Prasanna A.N."/>
            <person name="Walter M.C."/>
            <person name="O'Connor E."/>
            <person name="Balint B."/>
            <person name="Krizsan K."/>
            <person name="Kiss B."/>
            <person name="Hess J."/>
            <person name="Varga T."/>
            <person name="Slot J."/>
            <person name="Riley R."/>
            <person name="Boka B."/>
            <person name="Rigling D."/>
            <person name="Barry K."/>
            <person name="Lee J."/>
            <person name="Mihaltcheva S."/>
            <person name="LaButti K."/>
            <person name="Lipzen A."/>
            <person name="Waldron R."/>
            <person name="Moloney N.M."/>
            <person name="Sperisen C."/>
            <person name="Kredics L."/>
            <person name="Vagvoelgyi C."/>
            <person name="Patrignani A."/>
            <person name="Fitzpatrick D."/>
            <person name="Nagy I."/>
            <person name="Doyle S."/>
            <person name="Anderson J.B."/>
            <person name="Grigoriev I.V."/>
            <person name="Gueldener U."/>
            <person name="Muensterkoetter M."/>
            <person name="Nagy L.G."/>
        </authorList>
    </citation>
    <scope>NUCLEOTIDE SEQUENCE [LARGE SCALE GENOMIC DNA]</scope>
    <source>
        <strain evidence="3">C18/9</strain>
    </source>
</reference>
<name>A0A284S2H3_ARMOS</name>
<proteinExistence type="predicted"/>
<dbReference type="Proteomes" id="UP000219338">
    <property type="component" value="Unassembled WGS sequence"/>
</dbReference>
<accession>A0A284S2H3</accession>
<keyword evidence="3" id="KW-1185">Reference proteome</keyword>
<dbReference type="AlphaFoldDB" id="A0A284S2H3"/>
<organism evidence="2 3">
    <name type="scientific">Armillaria ostoyae</name>
    <name type="common">Armillaria root rot fungus</name>
    <dbReference type="NCBI Taxonomy" id="47428"/>
    <lineage>
        <taxon>Eukaryota</taxon>
        <taxon>Fungi</taxon>
        <taxon>Dikarya</taxon>
        <taxon>Basidiomycota</taxon>
        <taxon>Agaricomycotina</taxon>
        <taxon>Agaricomycetes</taxon>
        <taxon>Agaricomycetidae</taxon>
        <taxon>Agaricales</taxon>
        <taxon>Marasmiineae</taxon>
        <taxon>Physalacriaceae</taxon>
        <taxon>Armillaria</taxon>
    </lineage>
</organism>
<gene>
    <name evidence="2" type="ORF">ARMOST_18709</name>
</gene>
<feature type="region of interest" description="Disordered" evidence="1">
    <location>
        <begin position="91"/>
        <end position="130"/>
    </location>
</feature>
<protein>
    <submittedName>
        <fullName evidence="2">Uncharacterized protein</fullName>
    </submittedName>
</protein>
<dbReference type="EMBL" id="FUEG01000027">
    <property type="protein sequence ID" value="SJL15223.1"/>
    <property type="molecule type" value="Genomic_DNA"/>
</dbReference>
<evidence type="ECO:0000313" key="3">
    <source>
        <dbReference type="Proteomes" id="UP000219338"/>
    </source>
</evidence>
<evidence type="ECO:0000256" key="1">
    <source>
        <dbReference type="SAM" id="MobiDB-lite"/>
    </source>
</evidence>
<evidence type="ECO:0000313" key="2">
    <source>
        <dbReference type="EMBL" id="SJL15223.1"/>
    </source>
</evidence>